<proteinExistence type="predicted"/>
<dbReference type="Proteomes" id="UP000046395">
    <property type="component" value="Unassembled WGS sequence"/>
</dbReference>
<protein>
    <submittedName>
        <fullName evidence="2">Reverse transcriptase domain-containing protein</fullName>
    </submittedName>
</protein>
<keyword evidence="1" id="KW-1185">Reference proteome</keyword>
<dbReference type="SUPFAM" id="SSF56672">
    <property type="entry name" value="DNA/RNA polymerases"/>
    <property type="match status" value="1"/>
</dbReference>
<reference evidence="2" key="1">
    <citation type="submission" date="2019-12" db="UniProtKB">
        <authorList>
            <consortium name="WormBaseParasite"/>
        </authorList>
    </citation>
    <scope>IDENTIFICATION</scope>
</reference>
<evidence type="ECO:0000313" key="1">
    <source>
        <dbReference type="Proteomes" id="UP000046395"/>
    </source>
</evidence>
<name>A0A5S6QKU3_TRIMR</name>
<dbReference type="InterPro" id="IPR043502">
    <property type="entry name" value="DNA/RNA_pol_sf"/>
</dbReference>
<dbReference type="WBParaSite" id="TMUE_2000007805.1">
    <property type="protein sequence ID" value="TMUE_2000007805.1"/>
    <property type="gene ID" value="WBGene00292706"/>
</dbReference>
<accession>A0A5S6QKU3</accession>
<dbReference type="AlphaFoldDB" id="A0A5S6QKU3"/>
<dbReference type="STRING" id="70415.A0A5S6QKU3"/>
<organism evidence="1 2">
    <name type="scientific">Trichuris muris</name>
    <name type="common">Mouse whipworm</name>
    <dbReference type="NCBI Taxonomy" id="70415"/>
    <lineage>
        <taxon>Eukaryota</taxon>
        <taxon>Metazoa</taxon>
        <taxon>Ecdysozoa</taxon>
        <taxon>Nematoda</taxon>
        <taxon>Enoplea</taxon>
        <taxon>Dorylaimia</taxon>
        <taxon>Trichinellida</taxon>
        <taxon>Trichuridae</taxon>
        <taxon>Trichuris</taxon>
    </lineage>
</organism>
<sequence>MVSQAAVNPRQEGKFGGWNIDCAVRAVLKSVSDTCAEGAWLTDLSDFRLAVPFIGLHTAGGPSPHTEISIIEAAKDRVSGEASLFASTTERSWARTRLRTIVGCWIAKQVRTRDSFDQFVDDPFSISEWYRAVGKDSSPTRRNVVALKEEAGKTRLIISPPMDSYLRQAWLLSQFSDPPLNATFAGFSMDTIDWLNWRWYGAVDASKFDHNVPLWLITDVLLAIKEFAPWTASVVDTEIDYINNMYVEVYDERIQLVAVRCKEKLGRMDLQHVVQGDDILLFGTYPCQSEDVLKACQDIGMRVNSGKCLFGVAREFLKKICSPDAITSFPGRAIRAIFFANPWLETRQWDDARQISNVWHSLYARLLPLPTELVG</sequence>
<evidence type="ECO:0000313" key="2">
    <source>
        <dbReference type="WBParaSite" id="TMUE_2000007805.1"/>
    </source>
</evidence>